<evidence type="ECO:0000313" key="1">
    <source>
        <dbReference type="EMBL" id="KKK57086.1"/>
    </source>
</evidence>
<gene>
    <name evidence="1" type="ORF">LCGC14_3058050</name>
</gene>
<organism evidence="1">
    <name type="scientific">marine sediment metagenome</name>
    <dbReference type="NCBI Taxonomy" id="412755"/>
    <lineage>
        <taxon>unclassified sequences</taxon>
        <taxon>metagenomes</taxon>
        <taxon>ecological metagenomes</taxon>
    </lineage>
</organism>
<accession>A0A0F8ZAI6</accession>
<protein>
    <submittedName>
        <fullName evidence="1">Uncharacterized protein</fullName>
    </submittedName>
</protein>
<proteinExistence type="predicted"/>
<dbReference type="EMBL" id="LAZR01064663">
    <property type="protein sequence ID" value="KKK57086.1"/>
    <property type="molecule type" value="Genomic_DNA"/>
</dbReference>
<reference evidence="1" key="1">
    <citation type="journal article" date="2015" name="Nature">
        <title>Complex archaea that bridge the gap between prokaryotes and eukaryotes.</title>
        <authorList>
            <person name="Spang A."/>
            <person name="Saw J.H."/>
            <person name="Jorgensen S.L."/>
            <person name="Zaremba-Niedzwiedzka K."/>
            <person name="Martijn J."/>
            <person name="Lind A.E."/>
            <person name="van Eijk R."/>
            <person name="Schleper C."/>
            <person name="Guy L."/>
            <person name="Ettema T.J."/>
        </authorList>
    </citation>
    <scope>NUCLEOTIDE SEQUENCE</scope>
</reference>
<sequence>MIKKDKVARHHCDICGDVILDYCEWTKCFYCKKDLCENCKVRVTCERKVKDPTRYGGMPFFAFLCEEHLPGNSESYFSPGDGV</sequence>
<name>A0A0F8ZAI6_9ZZZZ</name>
<comment type="caution">
    <text evidence="1">The sequence shown here is derived from an EMBL/GenBank/DDBJ whole genome shotgun (WGS) entry which is preliminary data.</text>
</comment>
<dbReference type="AlphaFoldDB" id="A0A0F8ZAI6"/>